<dbReference type="InterPro" id="IPR016181">
    <property type="entry name" value="Acyl_CoA_acyltransferase"/>
</dbReference>
<protein>
    <submittedName>
        <fullName evidence="2">GNAT family N-acetyltransferase</fullName>
    </submittedName>
</protein>
<dbReference type="Pfam" id="PF13302">
    <property type="entry name" value="Acetyltransf_3"/>
    <property type="match status" value="1"/>
</dbReference>
<evidence type="ECO:0000259" key="1">
    <source>
        <dbReference type="PROSITE" id="PS51186"/>
    </source>
</evidence>
<dbReference type="InterPro" id="IPR000182">
    <property type="entry name" value="GNAT_dom"/>
</dbReference>
<dbReference type="Gene3D" id="3.40.630.30">
    <property type="match status" value="1"/>
</dbReference>
<dbReference type="EMBL" id="MRCA01000007">
    <property type="protein sequence ID" value="OKH13281.1"/>
    <property type="molecule type" value="Genomic_DNA"/>
</dbReference>
<dbReference type="InterPro" id="IPR051531">
    <property type="entry name" value="N-acetyltransferase"/>
</dbReference>
<evidence type="ECO:0000313" key="3">
    <source>
        <dbReference type="Proteomes" id="UP000186391"/>
    </source>
</evidence>
<proteinExistence type="predicted"/>
<organism evidence="2 3">
    <name type="scientific">Fischerella major NIES-592</name>
    <dbReference type="NCBI Taxonomy" id="210994"/>
    <lineage>
        <taxon>Bacteria</taxon>
        <taxon>Bacillati</taxon>
        <taxon>Cyanobacteriota</taxon>
        <taxon>Cyanophyceae</taxon>
        <taxon>Nostocales</taxon>
        <taxon>Hapalosiphonaceae</taxon>
        <taxon>Fischerella</taxon>
    </lineage>
</organism>
<dbReference type="OrthoDB" id="509947at2"/>
<keyword evidence="2" id="KW-0808">Transferase</keyword>
<name>A0A1U7GY32_9CYAN</name>
<keyword evidence="3" id="KW-1185">Reference proteome</keyword>
<gene>
    <name evidence="2" type="ORF">NIES592_14500</name>
</gene>
<dbReference type="AlphaFoldDB" id="A0A1U7GY32"/>
<dbReference type="GO" id="GO:0016747">
    <property type="term" value="F:acyltransferase activity, transferring groups other than amino-acyl groups"/>
    <property type="evidence" value="ECO:0007669"/>
    <property type="project" value="InterPro"/>
</dbReference>
<accession>A0A1U7GY32</accession>
<dbReference type="PROSITE" id="PS51186">
    <property type="entry name" value="GNAT"/>
    <property type="match status" value="1"/>
</dbReference>
<dbReference type="RefSeq" id="WP_073556124.1">
    <property type="nucleotide sequence ID" value="NZ_MRCA01000007.1"/>
</dbReference>
<dbReference type="SUPFAM" id="SSF55729">
    <property type="entry name" value="Acyl-CoA N-acyltransferases (Nat)"/>
    <property type="match status" value="1"/>
</dbReference>
<reference evidence="2 3" key="1">
    <citation type="submission" date="2016-11" db="EMBL/GenBank/DDBJ databases">
        <title>Draft Genome Sequences of Nine Cyanobacterial Strains from Diverse Habitats.</title>
        <authorList>
            <person name="Zhu T."/>
            <person name="Hou S."/>
            <person name="Lu X."/>
            <person name="Hess W.R."/>
        </authorList>
    </citation>
    <scope>NUCLEOTIDE SEQUENCE [LARGE SCALE GENOMIC DNA]</scope>
    <source>
        <strain evidence="2 3">NIES-592</strain>
    </source>
</reference>
<dbReference type="Proteomes" id="UP000186391">
    <property type="component" value="Unassembled WGS sequence"/>
</dbReference>
<dbReference type="PANTHER" id="PTHR43792">
    <property type="entry name" value="GNAT FAMILY, PUTATIVE (AFU_ORTHOLOGUE AFUA_3G00765)-RELATED-RELATED"/>
    <property type="match status" value="1"/>
</dbReference>
<evidence type="ECO:0000313" key="2">
    <source>
        <dbReference type="EMBL" id="OKH13281.1"/>
    </source>
</evidence>
<feature type="domain" description="N-acetyltransferase" evidence="1">
    <location>
        <begin position="10"/>
        <end position="175"/>
    </location>
</feature>
<dbReference type="PANTHER" id="PTHR43792:SF1">
    <property type="entry name" value="N-ACETYLTRANSFERASE DOMAIN-CONTAINING PROTEIN"/>
    <property type="match status" value="1"/>
</dbReference>
<comment type="caution">
    <text evidence="2">The sequence shown here is derived from an EMBL/GenBank/DDBJ whole genome shotgun (WGS) entry which is preliminary data.</text>
</comment>
<sequence>MTILTQTDRLIIRTWVPEQDAEQAFQIYGDHEVTRFLITKVDSVESSRNLLQRWVTNFAQLNNGTGLWAIALKDSREIVGTIILLQLRDEKENLTQDDEIGWHLKKSAWGKGYATEAAKAILDYGFNTLKLPVIYAIARSENVRSLHVIQRLGMIPLGSTNRYYKMELEMFKLEAPKEQIHE</sequence>